<proteinExistence type="predicted"/>
<evidence type="ECO:0000313" key="1">
    <source>
        <dbReference type="EMBL" id="MDT0643688.1"/>
    </source>
</evidence>
<keyword evidence="2" id="KW-1185">Reference proteome</keyword>
<dbReference type="Gene3D" id="2.130.10.10">
    <property type="entry name" value="YVTN repeat-like/Quinoprotein amine dehydrogenase"/>
    <property type="match status" value="1"/>
</dbReference>
<dbReference type="RefSeq" id="WP_311535306.1">
    <property type="nucleotide sequence ID" value="NZ_JAVRHQ010000015.1"/>
</dbReference>
<dbReference type="InterPro" id="IPR013320">
    <property type="entry name" value="ConA-like_dom_sf"/>
</dbReference>
<dbReference type="Pfam" id="PF13385">
    <property type="entry name" value="Laminin_G_3"/>
    <property type="match status" value="1"/>
</dbReference>
<accession>A0ABU3CBG8</accession>
<reference evidence="1 2" key="1">
    <citation type="submission" date="2023-09" db="EMBL/GenBank/DDBJ databases">
        <authorList>
            <person name="Rey-Velasco X."/>
        </authorList>
    </citation>
    <scope>NUCLEOTIDE SEQUENCE [LARGE SCALE GENOMIC DNA]</scope>
    <source>
        <strain evidence="1 2">F363</strain>
    </source>
</reference>
<protein>
    <submittedName>
        <fullName evidence="1">LamG domain-containing protein</fullName>
    </submittedName>
</protein>
<name>A0ABU3CBG8_9FLAO</name>
<dbReference type="EMBL" id="JAVRHQ010000015">
    <property type="protein sequence ID" value="MDT0643688.1"/>
    <property type="molecule type" value="Genomic_DNA"/>
</dbReference>
<evidence type="ECO:0000313" key="2">
    <source>
        <dbReference type="Proteomes" id="UP001262889"/>
    </source>
</evidence>
<dbReference type="SUPFAM" id="SSF49899">
    <property type="entry name" value="Concanavalin A-like lectins/glucanases"/>
    <property type="match status" value="1"/>
</dbReference>
<dbReference type="Proteomes" id="UP001262889">
    <property type="component" value="Unassembled WGS sequence"/>
</dbReference>
<sequence>MPGLIVDKVGKGSVINNTEIQYAAPVTNIEDLNALPADAKKDKQRRFVRIINSYYSYNAGNNTWNIVNEAIESSNSPKVYGPGVNDLQELQSIPQKDLKDQEHRFVTLENAYFFYNGDLNKWEKVEPETEIPFAPKNKELPRGKKDQQYFITEHGTNKVIPDYLLKRGIIVQTPREFDVASSAGINLEEVYKRWEMFSHYNNTVQGGLTAIGETSPPNFPALNELEPNAEYRLTAEEFYKKTAWGYDAINDRIFLKKNYHCYTGFISPREFAYYTFEATLSSSDPDDDFMTLVIAFWVDPKTGYEHTLSVIRSMTGNSGQGNSSYRLVYNFSQTTEETIIDGTALAPYPIDGVGGWNTTGPSRLSVVRNGNTFYIKTSQFGSTKIDDATLMSLNLEDFPQLEGFTVASKVGFAARSQKNAFFSNVYFTGLTDYIFWSKGDFYDTYEWNLDLEEFILQDPQTVFCKDYFGMNRFVNSYMFNKQYYITERDEIICFKGDEGISWDANNALSIGSDNKPFLNLADLNSGASNDVPSALKFKAYQLRKEITSSVITKRYIYAGIGESFVRWSYDEKEEILLTLAGTTEWRCAFEGSDGSIYFSPLNSTSSSIAVGDHALYRYKNGIVEKVLQLADRECIWGIDEDGLGNIFAGVYSLGAPNAKVYKTSDGDSWEVSFSGLSFRHIHDVHVDQTTNNVYVCAGDDYGANLNYRSTDNGGTWEAIITEKEISQFTAVLSTPTSRLFGTDQSPVGQIYRTTNDQDLTLVLDTHYQNCFFLRQSDLTGYIYAGFKLDPSGTSENTNNFSADIWVSKNDGVTWELLLREENLLAGEGFWFASEFHEGNLIIGFQKHFSFIKGIAITEDIEFSYGAFGIEGTKVKPMLLQAKEETVYPNFPSTNLIFANNGEDGENGIITDLINGVNPITYHIRKNLIGLIDNAFGFVGNSYAIFPKTSNTSFTDGTTDLPFGIAMRVKFAEADGDCMLISRIKSLREWYIYSMPDKIVFRLYSQNNSSVFISKEYIFEKKVGVWYDLFFTYNGSHDFSGLKIYVNGVSVGEGSMTGAYAGMKEYTSGTTGIGTYPGVGLFFKGALDGLYIWKDYEPTLADVEAAKGNYYR</sequence>
<dbReference type="InterPro" id="IPR015943">
    <property type="entry name" value="WD40/YVTN_repeat-like_dom_sf"/>
</dbReference>
<dbReference type="SUPFAM" id="SSF110296">
    <property type="entry name" value="Oligoxyloglucan reducing end-specific cellobiohydrolase"/>
    <property type="match status" value="1"/>
</dbReference>
<dbReference type="Gene3D" id="2.60.120.200">
    <property type="match status" value="1"/>
</dbReference>
<gene>
    <name evidence="1" type="ORF">RM553_12670</name>
</gene>
<organism evidence="1 2">
    <name type="scientific">Autumnicola tepida</name>
    <dbReference type="NCBI Taxonomy" id="3075595"/>
    <lineage>
        <taxon>Bacteria</taxon>
        <taxon>Pseudomonadati</taxon>
        <taxon>Bacteroidota</taxon>
        <taxon>Flavobacteriia</taxon>
        <taxon>Flavobacteriales</taxon>
        <taxon>Flavobacteriaceae</taxon>
        <taxon>Autumnicola</taxon>
    </lineage>
</organism>
<comment type="caution">
    <text evidence="1">The sequence shown here is derived from an EMBL/GenBank/DDBJ whole genome shotgun (WGS) entry which is preliminary data.</text>
</comment>